<dbReference type="EMBL" id="CP089984">
    <property type="protein sequence ID" value="WXB17249.1"/>
    <property type="molecule type" value="Genomic_DNA"/>
</dbReference>
<accession>A0ABZ2M5J6</accession>
<keyword evidence="1" id="KW-0732">Signal</keyword>
<dbReference type="Gene3D" id="2.120.10.80">
    <property type="entry name" value="Kelch-type beta propeller"/>
    <property type="match status" value="1"/>
</dbReference>
<dbReference type="Proteomes" id="UP001370348">
    <property type="component" value="Chromosome"/>
</dbReference>
<feature type="signal peptide" evidence="1">
    <location>
        <begin position="1"/>
        <end position="24"/>
    </location>
</feature>
<evidence type="ECO:0000313" key="3">
    <source>
        <dbReference type="Proteomes" id="UP001370348"/>
    </source>
</evidence>
<name>A0ABZ2M5J6_9BACT</name>
<dbReference type="SUPFAM" id="SSF117281">
    <property type="entry name" value="Kelch motif"/>
    <property type="match status" value="1"/>
</dbReference>
<dbReference type="RefSeq" id="WP_394826879.1">
    <property type="nucleotide sequence ID" value="NZ_CP089984.1"/>
</dbReference>
<evidence type="ECO:0000256" key="1">
    <source>
        <dbReference type="SAM" id="SignalP"/>
    </source>
</evidence>
<feature type="chain" id="PRO_5046252836" description="Kelch repeat-containing protein" evidence="1">
    <location>
        <begin position="25"/>
        <end position="379"/>
    </location>
</feature>
<dbReference type="InterPro" id="IPR015915">
    <property type="entry name" value="Kelch-typ_b-propeller"/>
</dbReference>
<keyword evidence="3" id="KW-1185">Reference proteome</keyword>
<proteinExistence type="predicted"/>
<gene>
    <name evidence="2" type="ORF">LZC94_08195</name>
</gene>
<protein>
    <recommendedName>
        <fullName evidence="4">Kelch repeat-containing protein</fullName>
    </recommendedName>
</protein>
<evidence type="ECO:0000313" key="2">
    <source>
        <dbReference type="EMBL" id="WXB17249.1"/>
    </source>
</evidence>
<evidence type="ECO:0008006" key="4">
    <source>
        <dbReference type="Google" id="ProtNLM"/>
    </source>
</evidence>
<sequence length="379" mass="39285">MAGCSLVLSILAACSLSVSPGEYAQGDSDASSRVPPPSVPPGGARVLLLGGQRDPYFAEESGSYLFVRETVQGLVQADGTINGFYADRAPPLSVNRYAQLLLQDGKIMTSGNSPVEGLKVAFAPIDPSSGALTADWSVLKPDGSVPESSSNLLVRPSLLVSMGGTESVALEDGGKTPVWTGKVFTTPVDMNGRTIGRPAVRDGITLSKARGQSQLFVHKDFLLAVGGRDDTGYLGDVDVFRIGEGGTLGPSKAASALPIAPRVPEVAIGSGRIFVLGGVLDDHPTEKVHFATFGDDGTIGPWTEGPALPRKLALGAGLFYKDKIYYFGGIQETSGEGGARLQTVDTIFALDVPAGGPSGTWREVGKLPSPRGGLAAVIF</sequence>
<organism evidence="2 3">
    <name type="scientific">Pendulispora albinea</name>
    <dbReference type="NCBI Taxonomy" id="2741071"/>
    <lineage>
        <taxon>Bacteria</taxon>
        <taxon>Pseudomonadati</taxon>
        <taxon>Myxococcota</taxon>
        <taxon>Myxococcia</taxon>
        <taxon>Myxococcales</taxon>
        <taxon>Sorangiineae</taxon>
        <taxon>Pendulisporaceae</taxon>
        <taxon>Pendulispora</taxon>
    </lineage>
</organism>
<reference evidence="2 3" key="1">
    <citation type="submission" date="2021-12" db="EMBL/GenBank/DDBJ databases">
        <title>Discovery of the Pendulisporaceae a myxobacterial family with distinct sporulation behavior and unique specialized metabolism.</title>
        <authorList>
            <person name="Garcia R."/>
            <person name="Popoff A."/>
            <person name="Bader C.D."/>
            <person name="Loehr J."/>
            <person name="Walesch S."/>
            <person name="Walt C."/>
            <person name="Boldt J."/>
            <person name="Bunk B."/>
            <person name="Haeckl F.J.F.P.J."/>
            <person name="Gunesch A.P."/>
            <person name="Birkelbach J."/>
            <person name="Nuebel U."/>
            <person name="Pietschmann T."/>
            <person name="Bach T."/>
            <person name="Mueller R."/>
        </authorList>
    </citation>
    <scope>NUCLEOTIDE SEQUENCE [LARGE SCALE GENOMIC DNA]</scope>
    <source>
        <strain evidence="2 3">MSr11954</strain>
    </source>
</reference>